<dbReference type="EMBL" id="GL433846">
    <property type="protein sequence ID" value="EFN54947.1"/>
    <property type="molecule type" value="Genomic_DNA"/>
</dbReference>
<dbReference type="InterPro" id="IPR029056">
    <property type="entry name" value="Ribokinase-like"/>
</dbReference>
<proteinExistence type="predicted"/>
<dbReference type="Proteomes" id="UP000008141">
    <property type="component" value="Unassembled WGS sequence"/>
</dbReference>
<dbReference type="KEGG" id="cvr:CHLNCDRAFT_134701"/>
<dbReference type="eggNOG" id="ENOG502SICA">
    <property type="taxonomic scope" value="Eukaryota"/>
</dbReference>
<dbReference type="AlphaFoldDB" id="E1ZGK0"/>
<dbReference type="Gene3D" id="3.40.1190.20">
    <property type="match status" value="1"/>
</dbReference>
<dbReference type="InterPro" id="IPR011611">
    <property type="entry name" value="PfkB_dom"/>
</dbReference>
<name>E1ZGK0_CHLVA</name>
<protein>
    <recommendedName>
        <fullName evidence="1">Carbohydrate kinase PfkB domain-containing protein</fullName>
    </recommendedName>
</protein>
<dbReference type="InParanoid" id="E1ZGK0"/>
<keyword evidence="3" id="KW-1185">Reference proteome</keyword>
<evidence type="ECO:0000259" key="1">
    <source>
        <dbReference type="Pfam" id="PF00294"/>
    </source>
</evidence>
<organism evidence="3">
    <name type="scientific">Chlorella variabilis</name>
    <name type="common">Green alga</name>
    <dbReference type="NCBI Taxonomy" id="554065"/>
    <lineage>
        <taxon>Eukaryota</taxon>
        <taxon>Viridiplantae</taxon>
        <taxon>Chlorophyta</taxon>
        <taxon>core chlorophytes</taxon>
        <taxon>Trebouxiophyceae</taxon>
        <taxon>Chlorellales</taxon>
        <taxon>Chlorellaceae</taxon>
        <taxon>Chlorella clade</taxon>
        <taxon>Chlorella</taxon>
    </lineage>
</organism>
<evidence type="ECO:0000313" key="3">
    <source>
        <dbReference type="Proteomes" id="UP000008141"/>
    </source>
</evidence>
<dbReference type="RefSeq" id="XP_005847049.1">
    <property type="nucleotide sequence ID" value="XM_005846987.1"/>
</dbReference>
<gene>
    <name evidence="2" type="ORF">CHLNCDRAFT_134701</name>
</gene>
<dbReference type="Pfam" id="PF00294">
    <property type="entry name" value="PfkB"/>
    <property type="match status" value="1"/>
</dbReference>
<feature type="domain" description="Carbohydrate kinase PfkB" evidence="1">
    <location>
        <begin position="176"/>
        <end position="286"/>
    </location>
</feature>
<reference evidence="2 3" key="1">
    <citation type="journal article" date="2010" name="Plant Cell">
        <title>The Chlorella variabilis NC64A genome reveals adaptation to photosymbiosis, coevolution with viruses, and cryptic sex.</title>
        <authorList>
            <person name="Blanc G."/>
            <person name="Duncan G."/>
            <person name="Agarkova I."/>
            <person name="Borodovsky M."/>
            <person name="Gurnon J."/>
            <person name="Kuo A."/>
            <person name="Lindquist E."/>
            <person name="Lucas S."/>
            <person name="Pangilinan J."/>
            <person name="Polle J."/>
            <person name="Salamov A."/>
            <person name="Terry A."/>
            <person name="Yamada T."/>
            <person name="Dunigan D.D."/>
            <person name="Grigoriev I.V."/>
            <person name="Claverie J.M."/>
            <person name="Van Etten J.L."/>
        </authorList>
    </citation>
    <scope>NUCLEOTIDE SEQUENCE [LARGE SCALE GENOMIC DNA]</scope>
    <source>
        <strain evidence="2 3">NC64A</strain>
    </source>
</reference>
<dbReference type="STRING" id="554065.E1ZGK0"/>
<dbReference type="OrthoDB" id="415590at2759"/>
<dbReference type="SUPFAM" id="SSF53613">
    <property type="entry name" value="Ribokinase-like"/>
    <property type="match status" value="1"/>
</dbReference>
<dbReference type="OMA" id="FEHTYTW"/>
<accession>E1ZGK0</accession>
<dbReference type="GeneID" id="17354369"/>
<evidence type="ECO:0000313" key="2">
    <source>
        <dbReference type="EMBL" id="EFN54947.1"/>
    </source>
</evidence>
<sequence length="335" mass="35912">MSREERSWPTPGITIVGNVTVDVVDGKKALGGASSYAAAVAKAWGVRACIVTAHGQDADLGSVFDGHDLVVVPAGHTLVFEHTYTFWGNHRKLRVTAQPNVTLTMRHLPARCRRARTLLLGPLMPQDMDPASFVAAPPWWHRLLGLRRRQVGLMAQGLQRELDASGRVRALQEASLQLRQALGPATSVFLSDVETEVWANGTVAALAARTRRFLVTRGKEGADEHLGRSQAVRHPVAEVDAVLDTNGAGDTFATAYMLAAAAGHASPISVAHWAGGVAVSQPQACKPACVTEALRADWRNMPASRGRGWLALPSPLRHLAQLLGLVAPRNKMIAS</sequence>